<keyword evidence="1" id="KW-0560">Oxidoreductase</keyword>
<dbReference type="Pfam" id="PF01494">
    <property type="entry name" value="FAD_binding_3"/>
    <property type="match status" value="1"/>
</dbReference>
<evidence type="ECO:0000259" key="2">
    <source>
        <dbReference type="Pfam" id="PF01494"/>
    </source>
</evidence>
<evidence type="ECO:0000313" key="3">
    <source>
        <dbReference type="EMBL" id="GAA2014456.1"/>
    </source>
</evidence>
<dbReference type="Proteomes" id="UP001501585">
    <property type="component" value="Unassembled WGS sequence"/>
</dbReference>
<comment type="caution">
    <text evidence="3">The sequence shown here is derived from an EMBL/GenBank/DDBJ whole genome shotgun (WGS) entry which is preliminary data.</text>
</comment>
<dbReference type="InterPro" id="IPR002938">
    <property type="entry name" value="FAD-bd"/>
</dbReference>
<organism evidence="3 4">
    <name type="scientific">Nocardiopsis rhodophaea</name>
    <dbReference type="NCBI Taxonomy" id="280238"/>
    <lineage>
        <taxon>Bacteria</taxon>
        <taxon>Bacillati</taxon>
        <taxon>Actinomycetota</taxon>
        <taxon>Actinomycetes</taxon>
        <taxon>Streptosporangiales</taxon>
        <taxon>Nocardiopsidaceae</taxon>
        <taxon>Nocardiopsis</taxon>
    </lineage>
</organism>
<evidence type="ECO:0000256" key="1">
    <source>
        <dbReference type="ARBA" id="ARBA00023002"/>
    </source>
</evidence>
<gene>
    <name evidence="3" type="ORF">GCM10009799_48450</name>
</gene>
<dbReference type="Gene3D" id="3.30.70.2450">
    <property type="match status" value="1"/>
</dbReference>
<dbReference type="EMBL" id="BAAAPC010000028">
    <property type="protein sequence ID" value="GAA2014456.1"/>
    <property type="molecule type" value="Genomic_DNA"/>
</dbReference>
<proteinExistence type="predicted"/>
<dbReference type="PANTHER" id="PTHR43476:SF3">
    <property type="entry name" value="FAD-BINDING MONOOXYGENASE"/>
    <property type="match status" value="1"/>
</dbReference>
<sequence length="413" mass="44600">MNTSPPTALTPDETPVLVVGAGPVGLTAALALRALDIPVTVLEARERTAQRPGSRALYVHRSSLRLFEEVSPGLGRDIADYGVVWHTRRTLYRGREVYARTYPEASNGDLPPFTSLRQVETERFLLKSAESAGARIEWSAEVCSVEASDDTVRIGVVDGRTWSAPYVIAADGARSAVRQGVGIDLSGSRAEGFHVVIDIADGLRPRSAERVLHYAHPAAGGRHVLMVPFAGGFQIDVQCKENDPVEKLTDPQTLKRLLPRLVAPEAIGEVMWVSQYRFLQVLADRFVDDTGRLLLVGESAHLFPPFGARGMNSGIADADAAAQAVALALLSGNARRADAAIRSYAHRRRAAAIDNSAAVGAALAHLRPRGTAAQTKIELAGRLAPWIPRLGEWLERAPYGPRTTTMAKTRIGY</sequence>
<protein>
    <submittedName>
        <fullName evidence="3">FAD-dependent monooxygenase</fullName>
    </submittedName>
</protein>
<reference evidence="4" key="1">
    <citation type="journal article" date="2019" name="Int. J. Syst. Evol. Microbiol.">
        <title>The Global Catalogue of Microorganisms (GCM) 10K type strain sequencing project: providing services to taxonomists for standard genome sequencing and annotation.</title>
        <authorList>
            <consortium name="The Broad Institute Genomics Platform"/>
            <consortium name="The Broad Institute Genome Sequencing Center for Infectious Disease"/>
            <person name="Wu L."/>
            <person name="Ma J."/>
        </authorList>
    </citation>
    <scope>NUCLEOTIDE SEQUENCE [LARGE SCALE GENOMIC DNA]</scope>
    <source>
        <strain evidence="4">JCM 15313</strain>
    </source>
</reference>
<keyword evidence="4" id="KW-1185">Reference proteome</keyword>
<name>A0ABP5F4P8_9ACTN</name>
<dbReference type="Gene3D" id="3.50.50.60">
    <property type="entry name" value="FAD/NAD(P)-binding domain"/>
    <property type="match status" value="1"/>
</dbReference>
<evidence type="ECO:0000313" key="4">
    <source>
        <dbReference type="Proteomes" id="UP001501585"/>
    </source>
</evidence>
<keyword evidence="3" id="KW-0503">Monooxygenase</keyword>
<dbReference type="RefSeq" id="WP_344165346.1">
    <property type="nucleotide sequence ID" value="NZ_BAAAPC010000028.1"/>
</dbReference>
<feature type="domain" description="FAD-binding" evidence="2">
    <location>
        <begin position="13"/>
        <end position="352"/>
    </location>
</feature>
<dbReference type="InterPro" id="IPR036188">
    <property type="entry name" value="FAD/NAD-bd_sf"/>
</dbReference>
<dbReference type="PRINTS" id="PR00420">
    <property type="entry name" value="RNGMNOXGNASE"/>
</dbReference>
<dbReference type="GO" id="GO:0004497">
    <property type="term" value="F:monooxygenase activity"/>
    <property type="evidence" value="ECO:0007669"/>
    <property type="project" value="UniProtKB-KW"/>
</dbReference>
<dbReference type="SUPFAM" id="SSF51905">
    <property type="entry name" value="FAD/NAD(P)-binding domain"/>
    <property type="match status" value="1"/>
</dbReference>
<dbReference type="PANTHER" id="PTHR43476">
    <property type="entry name" value="3-(3-HYDROXY-PHENYL)PROPIONATE/3-HYDROXYCINNAMIC ACID HYDROXYLASE"/>
    <property type="match status" value="1"/>
</dbReference>
<accession>A0ABP5F4P8</accession>
<dbReference type="InterPro" id="IPR050631">
    <property type="entry name" value="PheA/TfdB_FAD_monoxygenase"/>
</dbReference>